<keyword evidence="2 4" id="KW-0697">Rotamase</keyword>
<gene>
    <name evidence="6" type="ORF">H9646_17030</name>
</gene>
<dbReference type="InterPro" id="IPR044665">
    <property type="entry name" value="E_coli_cyclophilin_A-like"/>
</dbReference>
<dbReference type="Gene3D" id="2.40.100.10">
    <property type="entry name" value="Cyclophilin-like"/>
    <property type="match status" value="1"/>
</dbReference>
<protein>
    <recommendedName>
        <fullName evidence="4">Peptidyl-prolyl cis-trans isomerase</fullName>
        <shortName evidence="4">PPIase</shortName>
        <ecNumber evidence="4">5.2.1.8</ecNumber>
    </recommendedName>
</protein>
<comment type="similarity">
    <text evidence="1 4">Belongs to the cyclophilin-type PPIase family.</text>
</comment>
<feature type="domain" description="PPIase cyclophilin-type" evidence="5">
    <location>
        <begin position="38"/>
        <end position="192"/>
    </location>
</feature>
<accession>A0ABR8SFC3</accession>
<dbReference type="Pfam" id="PF00160">
    <property type="entry name" value="Pro_isomerase"/>
    <property type="match status" value="1"/>
</dbReference>
<dbReference type="PANTHER" id="PTHR43246">
    <property type="entry name" value="PEPTIDYL-PROLYL CIS-TRANS ISOMERASE CYP38, CHLOROPLASTIC"/>
    <property type="match status" value="1"/>
</dbReference>
<evidence type="ECO:0000256" key="4">
    <source>
        <dbReference type="RuleBase" id="RU363019"/>
    </source>
</evidence>
<reference evidence="6 7" key="1">
    <citation type="submission" date="2020-08" db="EMBL/GenBank/DDBJ databases">
        <title>A Genomic Blueprint of the Chicken Gut Microbiome.</title>
        <authorList>
            <person name="Gilroy R."/>
            <person name="Ravi A."/>
            <person name="Getino M."/>
            <person name="Pursley I."/>
            <person name="Horton D.L."/>
            <person name="Alikhan N.-F."/>
            <person name="Baker D."/>
            <person name="Gharbi K."/>
            <person name="Hall N."/>
            <person name="Watson M."/>
            <person name="Adriaenssens E.M."/>
            <person name="Foster-Nyarko E."/>
            <person name="Jarju S."/>
            <person name="Secka A."/>
            <person name="Antonio M."/>
            <person name="Oren A."/>
            <person name="Chaudhuri R."/>
            <person name="La Ragione R.M."/>
            <person name="Hildebrand F."/>
            <person name="Pallen M.J."/>
        </authorList>
    </citation>
    <scope>NUCLEOTIDE SEQUENCE [LARGE SCALE GENOMIC DNA]</scope>
    <source>
        <strain evidence="6 7">Sa2CVA6</strain>
    </source>
</reference>
<dbReference type="InterPro" id="IPR020892">
    <property type="entry name" value="Cyclophilin-type_PPIase_CS"/>
</dbReference>
<dbReference type="EC" id="5.2.1.8" evidence="4"/>
<evidence type="ECO:0000256" key="3">
    <source>
        <dbReference type="ARBA" id="ARBA00023235"/>
    </source>
</evidence>
<dbReference type="PROSITE" id="PS00170">
    <property type="entry name" value="CSA_PPIASE_1"/>
    <property type="match status" value="1"/>
</dbReference>
<dbReference type="InterPro" id="IPR029000">
    <property type="entry name" value="Cyclophilin-like_dom_sf"/>
</dbReference>
<evidence type="ECO:0000256" key="1">
    <source>
        <dbReference type="ARBA" id="ARBA00007365"/>
    </source>
</evidence>
<dbReference type="SUPFAM" id="SSF50891">
    <property type="entry name" value="Cyclophilin-like"/>
    <property type="match status" value="1"/>
</dbReference>
<evidence type="ECO:0000313" key="6">
    <source>
        <dbReference type="EMBL" id="MBD7962176.1"/>
    </source>
</evidence>
<dbReference type="GO" id="GO:0016853">
    <property type="term" value="F:isomerase activity"/>
    <property type="evidence" value="ECO:0007669"/>
    <property type="project" value="UniProtKB-KW"/>
</dbReference>
<keyword evidence="3 4" id="KW-0413">Isomerase</keyword>
<keyword evidence="4" id="KW-0732">Signal</keyword>
<comment type="caution">
    <text evidence="6">The sequence shown here is derived from an EMBL/GenBank/DDBJ whole genome shotgun (WGS) entry which is preliminary data.</text>
</comment>
<evidence type="ECO:0000313" key="7">
    <source>
        <dbReference type="Proteomes" id="UP000634919"/>
    </source>
</evidence>
<comment type="function">
    <text evidence="4">PPIases accelerate the folding of proteins. It catalyzes the cis-trans isomerization of proline imidic peptide bonds in oligopeptides.</text>
</comment>
<name>A0ABR8SFC3_9BURK</name>
<evidence type="ECO:0000259" key="5">
    <source>
        <dbReference type="PROSITE" id="PS50072"/>
    </source>
</evidence>
<evidence type="ECO:0000256" key="2">
    <source>
        <dbReference type="ARBA" id="ARBA00023110"/>
    </source>
</evidence>
<feature type="chain" id="PRO_5044989145" description="Peptidyl-prolyl cis-trans isomerase" evidence="4">
    <location>
        <begin position="27"/>
        <end position="194"/>
    </location>
</feature>
<feature type="signal peptide" evidence="4">
    <location>
        <begin position="1"/>
        <end position="26"/>
    </location>
</feature>
<dbReference type="EMBL" id="JACSQK010000010">
    <property type="protein sequence ID" value="MBD7962176.1"/>
    <property type="molecule type" value="Genomic_DNA"/>
</dbReference>
<keyword evidence="7" id="KW-1185">Reference proteome</keyword>
<comment type="catalytic activity">
    <reaction evidence="4">
        <text>[protein]-peptidylproline (omega=180) = [protein]-peptidylproline (omega=0)</text>
        <dbReference type="Rhea" id="RHEA:16237"/>
        <dbReference type="Rhea" id="RHEA-COMP:10747"/>
        <dbReference type="Rhea" id="RHEA-COMP:10748"/>
        <dbReference type="ChEBI" id="CHEBI:83833"/>
        <dbReference type="ChEBI" id="CHEBI:83834"/>
        <dbReference type="EC" id="5.2.1.8"/>
    </reaction>
</comment>
<dbReference type="PRINTS" id="PR00153">
    <property type="entry name" value="CSAPPISMRASE"/>
</dbReference>
<dbReference type="Proteomes" id="UP000634919">
    <property type="component" value="Unassembled WGS sequence"/>
</dbReference>
<sequence>MTLSRRNLTLTLAGIVLTSTSGLVMAQDAAKPRVKFTTNMGEFVVELDPAKAPKTVENFLQYVADKHYEGTVFHRVIDGFMIQGGGFTADMQQKTNRAPIALEAKNGLKNDRYTIAMARTGNPNSATSQFFINVANNDMLNAPQPDGHGYAVFGKVVQGQAVIDKIRTVPTGNRGMHQNVPTSAITITSAALIK</sequence>
<dbReference type="RefSeq" id="WP_191724594.1">
    <property type="nucleotide sequence ID" value="NZ_JACSQK010000010.1"/>
</dbReference>
<dbReference type="InterPro" id="IPR002130">
    <property type="entry name" value="Cyclophilin-type_PPIase_dom"/>
</dbReference>
<organism evidence="6 7">
    <name type="scientific">Comamonas avium</name>
    <dbReference type="NCBI Taxonomy" id="2762231"/>
    <lineage>
        <taxon>Bacteria</taxon>
        <taxon>Pseudomonadati</taxon>
        <taxon>Pseudomonadota</taxon>
        <taxon>Betaproteobacteria</taxon>
        <taxon>Burkholderiales</taxon>
        <taxon>Comamonadaceae</taxon>
        <taxon>Comamonas</taxon>
    </lineage>
</organism>
<dbReference type="PROSITE" id="PS50072">
    <property type="entry name" value="CSA_PPIASE_2"/>
    <property type="match status" value="1"/>
</dbReference>
<dbReference type="CDD" id="cd01920">
    <property type="entry name" value="cyclophilin_EcCYP_like"/>
    <property type="match status" value="1"/>
</dbReference>
<proteinExistence type="inferred from homology"/>